<keyword evidence="1 6" id="KW-0547">Nucleotide-binding</keyword>
<dbReference type="GO" id="GO:0000725">
    <property type="term" value="P:recombinational repair"/>
    <property type="evidence" value="ECO:0007669"/>
    <property type="project" value="TreeGrafter"/>
</dbReference>
<accession>A0A0W0S4D6</accession>
<evidence type="ECO:0000256" key="2">
    <source>
        <dbReference type="ARBA" id="ARBA00022801"/>
    </source>
</evidence>
<feature type="domain" description="UvrD-like helicase ATP-binding" evidence="8">
    <location>
        <begin position="141"/>
        <end position="424"/>
    </location>
</feature>
<protein>
    <recommendedName>
        <fullName evidence="5">DNA 3'-5' helicase II</fullName>
    </recommendedName>
</protein>
<dbReference type="GO" id="GO:0003677">
    <property type="term" value="F:DNA binding"/>
    <property type="evidence" value="ECO:0007669"/>
    <property type="project" value="InterPro"/>
</dbReference>
<dbReference type="Proteomes" id="UP000054742">
    <property type="component" value="Unassembled WGS sequence"/>
</dbReference>
<dbReference type="PATRIC" id="fig|29422.6.peg.2849"/>
<dbReference type="InterPro" id="IPR027417">
    <property type="entry name" value="P-loop_NTPase"/>
</dbReference>
<sequence>MTIYYWEKLIGDPVQLASYQETINKLVRGDYNAADLEQLKGHRVYSVRINQSDRLLFTTIHIQGKPCLLLLEVVLNHKYHRSRFLNPTVLKNHINANIDGLTENVISEKSFVSCSKDELVIEKDLSEKVQYSRVEFYNKTFVEFNNQQQQAQHASLPMLVSGPPGSGKSCVAFSLLAQAVTQLSETDESILYITESKKLVDELEKMWGESAISQGLSEDRVQFKTYAQLLAEVAPETKDKIIVGELHFREWLVKYLNKQKQILKAAKKETGLLDIFATKVNEVYQELRILGAYTPKEYMELGKKQSLFKESSQKQWLVEVYQAYAKELTLSNCLNPTFYSFESNVRYSRIMVDEAQDFSHFQLQKLAELAISENICFFMDSHQSLNDKLSKRPFLLDLFKNHESFKQQQRRMTHIELPATYRCPPNIINLSNGIIAIKNSLTGGIADKKEFIEIASYKEAKIAGNVQWRDGFTSDDLAQLIQVAQTPSLAVVTHKEYKKEAADKFKTVLVFSTDEIKGLEYPIVVGWRLLDDELFIEANDILTHQDSDTLGKATFRAKDGVGDDKFGPLFNKLFVAVTRCQSDFVFYQPKNRKLATLTRLLQNEIAQTNSQKRLSYKETPSSSNWYEEAKRQYENGNIELARQIFYKLGLQEADFINYFKPKEQESSAVLVEAPVANNTQEVVRAKNKKGVASKKVANARAPKQNVSALDDKQLYVQGLLKNCTENNLISLFKSNRTSKYLFEVIVPGKDCLFVELIRSEATCKLLTKVLRANPRFAEKITAAHLESSQRGTEKNALLFTLMQRVDGQLLFDALVEVNRELIEKLSSNIFFQTEGTPNGISIFSAMILGQVSQATLLKFVKHWRSPLTNISFDILSSPFSPNDKVWRNVSPLHGFASTESGKELILNLLEQNPEFSSLFTTEFLCSSVSRIEKGDSLLALLAVPSRIGQEIIKLLLHKNPKLTIPAEKLFKLYSTKLVKDGSLIFWLAQFPTGIEILHLLVEREPSFIEKISATILLHETITNGSSSPLFWLVTEDLGHHLVIELINSKPSLLDELARGVYQFLVKNKEKKVLLGGKSIETGKSIQAEFLYALFANDNEGELFKLLTQKEPAIFKAITSSMLCQVEEGIDSSILYLLARDEDGQKTLLQMVQQNPRIADRLLVKTLTQDLTPYPSAIGYLTETARGFELLAEIFKNVELIGYLPATILNEMHSAKDKSRRRFILEYLTSSVAGLKFLSHLIKHSDILRKNIEIEILTASVQHAVNTTIVNSNSAILDEEIMSLFWLLLKDRRDLGHTSFLKAFFFPLEASIFYQLAKSTNGPGLLLHILQQNPKLVGIFLIDAARHCIDDLIVAPEGEEIVKLLVKTSLDSGVDPESLIRNDSNMPPKSDNSSSSAENEDLNEQKGSNSNHFQFFPAQVSLSPKKPAASGTSLTLG</sequence>
<feature type="binding site" evidence="6">
    <location>
        <begin position="162"/>
        <end position="169"/>
    </location>
    <ligand>
        <name>ATP</name>
        <dbReference type="ChEBI" id="CHEBI:30616"/>
    </ligand>
</feature>
<keyword evidence="10" id="KW-1185">Reference proteome</keyword>
<keyword evidence="4 6" id="KW-0067">ATP-binding</keyword>
<evidence type="ECO:0000256" key="6">
    <source>
        <dbReference type="PROSITE-ProRule" id="PRU00560"/>
    </source>
</evidence>
<organism evidence="9 10">
    <name type="scientific">Legionella brunensis</name>
    <dbReference type="NCBI Taxonomy" id="29422"/>
    <lineage>
        <taxon>Bacteria</taxon>
        <taxon>Pseudomonadati</taxon>
        <taxon>Pseudomonadota</taxon>
        <taxon>Gammaproteobacteria</taxon>
        <taxon>Legionellales</taxon>
        <taxon>Legionellaceae</taxon>
        <taxon>Legionella</taxon>
    </lineage>
</organism>
<dbReference type="RefSeq" id="WP_058442645.1">
    <property type="nucleotide sequence ID" value="NZ_CAAAHU010000004.1"/>
</dbReference>
<dbReference type="STRING" id="29422.Lbru_2683"/>
<dbReference type="SUPFAM" id="SSF52540">
    <property type="entry name" value="P-loop containing nucleoside triphosphate hydrolases"/>
    <property type="match status" value="1"/>
</dbReference>
<comment type="caution">
    <text evidence="9">The sequence shown here is derived from an EMBL/GenBank/DDBJ whole genome shotgun (WGS) entry which is preliminary data.</text>
</comment>
<feature type="compositionally biased region" description="Low complexity" evidence="7">
    <location>
        <begin position="1381"/>
        <end position="1396"/>
    </location>
</feature>
<evidence type="ECO:0000256" key="4">
    <source>
        <dbReference type="ARBA" id="ARBA00022840"/>
    </source>
</evidence>
<gene>
    <name evidence="9" type="ORF">Lbru_2683</name>
</gene>
<dbReference type="Gene3D" id="3.40.50.300">
    <property type="entry name" value="P-loop containing nucleotide triphosphate hydrolases"/>
    <property type="match status" value="1"/>
</dbReference>
<dbReference type="GO" id="GO:0005524">
    <property type="term" value="F:ATP binding"/>
    <property type="evidence" value="ECO:0007669"/>
    <property type="project" value="UniProtKB-UniRule"/>
</dbReference>
<dbReference type="GO" id="GO:0016787">
    <property type="term" value="F:hydrolase activity"/>
    <property type="evidence" value="ECO:0007669"/>
    <property type="project" value="UniProtKB-UniRule"/>
</dbReference>
<evidence type="ECO:0000256" key="1">
    <source>
        <dbReference type="ARBA" id="ARBA00022741"/>
    </source>
</evidence>
<dbReference type="PANTHER" id="PTHR11070:SF2">
    <property type="entry name" value="ATP-DEPENDENT DNA HELICASE SRS2"/>
    <property type="match status" value="1"/>
</dbReference>
<dbReference type="PANTHER" id="PTHR11070">
    <property type="entry name" value="UVRD / RECB / PCRA DNA HELICASE FAMILY MEMBER"/>
    <property type="match status" value="1"/>
</dbReference>
<evidence type="ECO:0000256" key="5">
    <source>
        <dbReference type="ARBA" id="ARBA00034923"/>
    </source>
</evidence>
<dbReference type="OrthoDB" id="5651885at2"/>
<dbReference type="EMBL" id="LNXV01000033">
    <property type="protein sequence ID" value="KTC78391.1"/>
    <property type="molecule type" value="Genomic_DNA"/>
</dbReference>
<dbReference type="InterPro" id="IPR014016">
    <property type="entry name" value="UvrD-like_ATP-bd"/>
</dbReference>
<evidence type="ECO:0000313" key="9">
    <source>
        <dbReference type="EMBL" id="KTC78391.1"/>
    </source>
</evidence>
<dbReference type="GO" id="GO:0043138">
    <property type="term" value="F:3'-5' DNA helicase activity"/>
    <property type="evidence" value="ECO:0007669"/>
    <property type="project" value="TreeGrafter"/>
</dbReference>
<keyword evidence="2 6" id="KW-0378">Hydrolase</keyword>
<feature type="region of interest" description="Disordered" evidence="7">
    <location>
        <begin position="1375"/>
        <end position="1436"/>
    </location>
</feature>
<dbReference type="PROSITE" id="PS51198">
    <property type="entry name" value="UVRD_HELICASE_ATP_BIND"/>
    <property type="match status" value="1"/>
</dbReference>
<dbReference type="Pfam" id="PF00580">
    <property type="entry name" value="UvrD-helicase"/>
    <property type="match status" value="1"/>
</dbReference>
<evidence type="ECO:0000259" key="8">
    <source>
        <dbReference type="PROSITE" id="PS51198"/>
    </source>
</evidence>
<dbReference type="InterPro" id="IPR000212">
    <property type="entry name" value="DNA_helicase_UvrD/REP"/>
</dbReference>
<evidence type="ECO:0000256" key="3">
    <source>
        <dbReference type="ARBA" id="ARBA00022806"/>
    </source>
</evidence>
<name>A0A0W0S4D6_9GAMM</name>
<keyword evidence="3 6" id="KW-0347">Helicase</keyword>
<evidence type="ECO:0000256" key="7">
    <source>
        <dbReference type="SAM" id="MobiDB-lite"/>
    </source>
</evidence>
<reference evidence="9 10" key="1">
    <citation type="submission" date="2015-11" db="EMBL/GenBank/DDBJ databases">
        <title>Genomic analysis of 38 Legionella species identifies large and diverse effector repertoires.</title>
        <authorList>
            <person name="Burstein D."/>
            <person name="Amaro F."/>
            <person name="Zusman T."/>
            <person name="Lifshitz Z."/>
            <person name="Cohen O."/>
            <person name="Gilbert J.A."/>
            <person name="Pupko T."/>
            <person name="Shuman H.A."/>
            <person name="Segal G."/>
        </authorList>
    </citation>
    <scope>NUCLEOTIDE SEQUENCE [LARGE SCALE GENOMIC DNA]</scope>
    <source>
        <strain evidence="9 10">ATCC 43878</strain>
    </source>
</reference>
<evidence type="ECO:0000313" key="10">
    <source>
        <dbReference type="Proteomes" id="UP000054742"/>
    </source>
</evidence>
<proteinExistence type="predicted"/>